<protein>
    <recommendedName>
        <fullName evidence="3">AP-3 complex subunit delta</fullName>
    </recommendedName>
</protein>
<dbReference type="SUPFAM" id="SSF48371">
    <property type="entry name" value="ARM repeat"/>
    <property type="match status" value="1"/>
</dbReference>
<dbReference type="InterPro" id="IPR016024">
    <property type="entry name" value="ARM-type_fold"/>
</dbReference>
<feature type="region of interest" description="Disordered" evidence="8">
    <location>
        <begin position="705"/>
        <end position="862"/>
    </location>
</feature>
<feature type="compositionally biased region" description="Basic and acidic residues" evidence="8">
    <location>
        <begin position="969"/>
        <end position="984"/>
    </location>
</feature>
<dbReference type="FunFam" id="1.25.10.10:FF:000251">
    <property type="entry name" value="AP-3 complex subunit delta"/>
    <property type="match status" value="1"/>
</dbReference>
<dbReference type="GO" id="GO:1904115">
    <property type="term" value="C:axon cytoplasm"/>
    <property type="evidence" value="ECO:0007669"/>
    <property type="project" value="GOC"/>
</dbReference>
<dbReference type="Pfam" id="PF06375">
    <property type="entry name" value="AP3D1"/>
    <property type="match status" value="1"/>
</dbReference>
<dbReference type="InterPro" id="IPR002553">
    <property type="entry name" value="Clathrin/coatomer_adapt-like_N"/>
</dbReference>
<dbReference type="GO" id="GO:0098830">
    <property type="term" value="C:presynaptic endosome"/>
    <property type="evidence" value="ECO:0007669"/>
    <property type="project" value="TreeGrafter"/>
</dbReference>
<evidence type="ECO:0000256" key="6">
    <source>
        <dbReference type="ARBA" id="ARBA00022927"/>
    </source>
</evidence>
<comment type="similarity">
    <text evidence="2">Belongs to the adaptor complexes large subunit family.</text>
</comment>
<feature type="domain" description="AP-3 complex subunit delta" evidence="9">
    <location>
        <begin position="696"/>
        <end position="871"/>
    </location>
</feature>
<evidence type="ECO:0000259" key="9">
    <source>
        <dbReference type="SMART" id="SM01354"/>
    </source>
</evidence>
<dbReference type="Gene3D" id="1.25.10.10">
    <property type="entry name" value="Leucine-rich Repeat Variant"/>
    <property type="match status" value="1"/>
</dbReference>
<accession>A0A814CQL2</accession>
<evidence type="ECO:0000256" key="5">
    <source>
        <dbReference type="ARBA" id="ARBA00022737"/>
    </source>
</evidence>
<gene>
    <name evidence="10" type="ORF">GPM918_LOCUS11070</name>
    <name evidence="11" type="ORF">SRO942_LOCUS11071</name>
</gene>
<feature type="compositionally biased region" description="Basic residues" evidence="8">
    <location>
        <begin position="903"/>
        <end position="912"/>
    </location>
</feature>
<dbReference type="InterPro" id="IPR010474">
    <property type="entry name" value="AP3D_dom_metazoa"/>
</dbReference>
<evidence type="ECO:0000256" key="3">
    <source>
        <dbReference type="ARBA" id="ARBA00015717"/>
    </source>
</evidence>
<dbReference type="PANTHER" id="PTHR22781:SF12">
    <property type="entry name" value="AP-3 COMPLEX SUBUNIT DELTA-1"/>
    <property type="match status" value="1"/>
</dbReference>
<dbReference type="GO" id="GO:0048499">
    <property type="term" value="P:synaptic vesicle membrane organization"/>
    <property type="evidence" value="ECO:0007669"/>
    <property type="project" value="TreeGrafter"/>
</dbReference>
<dbReference type="OrthoDB" id="10264595at2759"/>
<organism evidence="10 12">
    <name type="scientific">Didymodactylos carnosus</name>
    <dbReference type="NCBI Taxonomy" id="1234261"/>
    <lineage>
        <taxon>Eukaryota</taxon>
        <taxon>Metazoa</taxon>
        <taxon>Spiralia</taxon>
        <taxon>Gnathifera</taxon>
        <taxon>Rotifera</taxon>
        <taxon>Eurotatoria</taxon>
        <taxon>Bdelloidea</taxon>
        <taxon>Philodinida</taxon>
        <taxon>Philodinidae</taxon>
        <taxon>Didymodactylos</taxon>
    </lineage>
</organism>
<feature type="compositionally biased region" description="Polar residues" evidence="8">
    <location>
        <begin position="943"/>
        <end position="954"/>
    </location>
</feature>
<dbReference type="GO" id="GO:0010008">
    <property type="term" value="C:endosome membrane"/>
    <property type="evidence" value="ECO:0007669"/>
    <property type="project" value="TreeGrafter"/>
</dbReference>
<dbReference type="SMART" id="SM01354">
    <property type="entry name" value="BLVR"/>
    <property type="match status" value="1"/>
</dbReference>
<dbReference type="PANTHER" id="PTHR22781">
    <property type="entry name" value="DELTA ADAPTIN-RELATED"/>
    <property type="match status" value="1"/>
</dbReference>
<dbReference type="PIRSF" id="PIRSF037092">
    <property type="entry name" value="AP3_complex_delta"/>
    <property type="match status" value="1"/>
</dbReference>
<dbReference type="AlphaFoldDB" id="A0A814CQL2"/>
<evidence type="ECO:0000256" key="2">
    <source>
        <dbReference type="ARBA" id="ARBA00006613"/>
    </source>
</evidence>
<feature type="compositionally biased region" description="Basic residues" evidence="8">
    <location>
        <begin position="800"/>
        <end position="809"/>
    </location>
</feature>
<dbReference type="Pfam" id="PF01602">
    <property type="entry name" value="Adaptin_N"/>
    <property type="match status" value="1"/>
</dbReference>
<evidence type="ECO:0000313" key="10">
    <source>
        <dbReference type="EMBL" id="CAF0947792.1"/>
    </source>
</evidence>
<dbReference type="InterPro" id="IPR011989">
    <property type="entry name" value="ARM-like"/>
</dbReference>
<dbReference type="GO" id="GO:0016182">
    <property type="term" value="P:synaptic vesicle budding from endosome"/>
    <property type="evidence" value="ECO:0007669"/>
    <property type="project" value="TreeGrafter"/>
</dbReference>
<comment type="caution">
    <text evidence="10">The sequence shown here is derived from an EMBL/GenBank/DDBJ whole genome shotgun (WGS) entry which is preliminary data.</text>
</comment>
<reference evidence="10" key="1">
    <citation type="submission" date="2021-02" db="EMBL/GenBank/DDBJ databases">
        <authorList>
            <person name="Nowell W R."/>
        </authorList>
    </citation>
    <scope>NUCLEOTIDE SEQUENCE</scope>
</reference>
<feature type="compositionally biased region" description="Polar residues" evidence="8">
    <location>
        <begin position="725"/>
        <end position="744"/>
    </location>
</feature>
<feature type="compositionally biased region" description="Basic and acidic residues" evidence="8">
    <location>
        <begin position="853"/>
        <end position="862"/>
    </location>
</feature>
<dbReference type="GO" id="GO:0048490">
    <property type="term" value="P:anterograde synaptic vesicle transport"/>
    <property type="evidence" value="ECO:0007669"/>
    <property type="project" value="TreeGrafter"/>
</dbReference>
<dbReference type="GO" id="GO:0006623">
    <property type="term" value="P:protein targeting to vacuole"/>
    <property type="evidence" value="ECO:0007669"/>
    <property type="project" value="TreeGrafter"/>
</dbReference>
<proteinExistence type="inferred from homology"/>
<keyword evidence="7" id="KW-0472">Membrane</keyword>
<evidence type="ECO:0000313" key="11">
    <source>
        <dbReference type="EMBL" id="CAF3723814.1"/>
    </source>
</evidence>
<keyword evidence="4" id="KW-0813">Transport</keyword>
<dbReference type="GO" id="GO:0006896">
    <property type="term" value="P:Golgi to vacuole transport"/>
    <property type="evidence" value="ECO:0007669"/>
    <property type="project" value="TreeGrafter"/>
</dbReference>
<sequence>MSSTMDQVVKRAKEGFGQMFDKSLRDLVRGIRNHKDNEAKYITECMDEIKQELKQDNIAIKANAVNKLTYLQMLGYDISWGSFNIIEVMSSSKYTFKRIGYLAASQCFHEGTDVLMLTTNMIRKDLNSSSMYEAGTAMSGLSCFINGDLARDLANDLMSLMTSTKPYVRKRAVLLLYKVFLNNPDSLKPAFPRLREKLEDPDPGVQAAAVNVICELARRNPKNYLALAPIFFRLMTSSTNNWVLIKIIKLFGALTPLEPRLGKKLIEPLTNLIHSTSAMSLLYECINTVIAVLVSISSGLPNHGTSIQLCVQKLRILIEDSDQNLKYLGLLAMSKILETHPKSVQAHNDLIMQCLDDKDDSIRLRALDLLSGMVTKKNLMDIVRKLMIHMNKAEGSHYRDELLSKIINICSQNDYQNITNFEWYISILVELTRLEGTKHGSLISLQMLDVAVRVESIRQFACNQMTILLENAHMFIVGSQSTNIAEVLYAAAWICGEFCSYLKEPEKTLNSMLNTKVTQFPGHIQSVYFQNILKIITHILTQVDGEEKEKMGEMLKLISTTIDKLELFLLSGDVEAQERASVVLNVLKIALKLIQRNELHTSELTALFDGILNPVAPKAQRKVAIPQGLDLDAWINDPPSESEDEIESALSSYKSKTLFYDHADNHRTSGDSFYHGSNVISPVIGTHQKSKHYEEPTAEELEKQREIRKQSEKINPFYLKDTSKSSRPIQQTDIQNSNGSQVSASTLGRPTLPLGLPLSSSDQYYRQSKIDEENRRLKKKMKTKTTSQDSTDVILDSKTKKSKKSKKQSKQNATVDNENENDDDLYPEIQVKRGGELPEGVQENEIDLEDDTNETKLPKNDPHRALNINLEDIVKPTQQQQQQQLSSAQVTTSPSPLKEELHKKKKKDRKKSTQSEDTNPTVPSKQRTRDDYNEILPTMDDAGNQQESSVPTENESTISKKKTSRKEKTKNESKSIVNSKEEKSLKKKNRITTVVAPIDNNKSNSEANLFDIMNDDQFNMEQTSTSNSVTADDYKLAAQSSNIRVEYSISPTSTNNYLNVKFLLKSLTSSIINSCEIKVIDSLSSKLVLSLPPPQIYDQKTNSLHFPSITLFPYSQNYLNIQFLITQISFAQKLKTTFTCSVQ</sequence>
<dbReference type="Proteomes" id="UP000663829">
    <property type="component" value="Unassembled WGS sequence"/>
</dbReference>
<dbReference type="GO" id="GO:0098943">
    <property type="term" value="P:neurotransmitter receptor transport, postsynaptic endosome to lysosome"/>
    <property type="evidence" value="ECO:0007669"/>
    <property type="project" value="TreeGrafter"/>
</dbReference>
<feature type="compositionally biased region" description="Acidic residues" evidence="8">
    <location>
        <begin position="842"/>
        <end position="852"/>
    </location>
</feature>
<dbReference type="Proteomes" id="UP000681722">
    <property type="component" value="Unassembled WGS sequence"/>
</dbReference>
<dbReference type="GO" id="GO:0030123">
    <property type="term" value="C:AP-3 adaptor complex"/>
    <property type="evidence" value="ECO:0007669"/>
    <property type="project" value="InterPro"/>
</dbReference>
<feature type="region of interest" description="Disordered" evidence="8">
    <location>
        <begin position="876"/>
        <end position="986"/>
    </location>
</feature>
<keyword evidence="6" id="KW-0653">Protein transport</keyword>
<evidence type="ECO:0000256" key="8">
    <source>
        <dbReference type="SAM" id="MobiDB-lite"/>
    </source>
</evidence>
<dbReference type="InterPro" id="IPR017105">
    <property type="entry name" value="AP3_complex_dsu"/>
</dbReference>
<dbReference type="GO" id="GO:0043195">
    <property type="term" value="C:terminal bouton"/>
    <property type="evidence" value="ECO:0007669"/>
    <property type="project" value="TreeGrafter"/>
</dbReference>
<evidence type="ECO:0000256" key="1">
    <source>
        <dbReference type="ARBA" id="ARBA00004308"/>
    </source>
</evidence>
<feature type="compositionally biased region" description="Polar residues" evidence="8">
    <location>
        <begin position="885"/>
        <end position="895"/>
    </location>
</feature>
<feature type="non-terminal residue" evidence="10">
    <location>
        <position position="1"/>
    </location>
</feature>
<feature type="compositionally biased region" description="Polar residues" evidence="8">
    <location>
        <begin position="915"/>
        <end position="925"/>
    </location>
</feature>
<feature type="compositionally biased region" description="Basic residues" evidence="8">
    <location>
        <begin position="959"/>
        <end position="968"/>
    </location>
</feature>
<evidence type="ECO:0000256" key="4">
    <source>
        <dbReference type="ARBA" id="ARBA00022448"/>
    </source>
</evidence>
<evidence type="ECO:0000313" key="12">
    <source>
        <dbReference type="Proteomes" id="UP000663829"/>
    </source>
</evidence>
<feature type="compositionally biased region" description="Acidic residues" evidence="8">
    <location>
        <begin position="817"/>
        <end position="826"/>
    </location>
</feature>
<keyword evidence="12" id="KW-1185">Reference proteome</keyword>
<dbReference type="EMBL" id="CAJNOQ010002255">
    <property type="protein sequence ID" value="CAF0947792.1"/>
    <property type="molecule type" value="Genomic_DNA"/>
</dbReference>
<dbReference type="EMBL" id="CAJOBC010002255">
    <property type="protein sequence ID" value="CAF3723814.1"/>
    <property type="molecule type" value="Genomic_DNA"/>
</dbReference>
<feature type="compositionally biased region" description="Low complexity" evidence="8">
    <location>
        <begin position="745"/>
        <end position="761"/>
    </location>
</feature>
<keyword evidence="5" id="KW-0677">Repeat</keyword>
<evidence type="ECO:0000256" key="7">
    <source>
        <dbReference type="ARBA" id="ARBA00023136"/>
    </source>
</evidence>
<comment type="subcellular location">
    <subcellularLocation>
        <location evidence="1">Endomembrane system</location>
    </subcellularLocation>
</comment>
<name>A0A814CQL2_9BILA</name>